<proteinExistence type="predicted"/>
<dbReference type="Proteomes" id="UP000663881">
    <property type="component" value="Unassembled WGS sequence"/>
</dbReference>
<feature type="non-terminal residue" evidence="1">
    <location>
        <position position="142"/>
    </location>
</feature>
<dbReference type="Gene3D" id="1.20.58.60">
    <property type="match status" value="1"/>
</dbReference>
<dbReference type="AlphaFoldDB" id="A0A820QY81"/>
<name>A0A820QY81_9BILA</name>
<organism evidence="1 2">
    <name type="scientific">Adineta steineri</name>
    <dbReference type="NCBI Taxonomy" id="433720"/>
    <lineage>
        <taxon>Eukaryota</taxon>
        <taxon>Metazoa</taxon>
        <taxon>Spiralia</taxon>
        <taxon>Gnathifera</taxon>
        <taxon>Rotifera</taxon>
        <taxon>Eurotatoria</taxon>
        <taxon>Bdelloidea</taxon>
        <taxon>Adinetida</taxon>
        <taxon>Adinetidae</taxon>
        <taxon>Adineta</taxon>
    </lineage>
</organism>
<dbReference type="EMBL" id="CAJOAY010032365">
    <property type="protein sequence ID" value="CAF4431804.1"/>
    <property type="molecule type" value="Genomic_DNA"/>
</dbReference>
<feature type="non-terminal residue" evidence="1">
    <location>
        <position position="1"/>
    </location>
</feature>
<evidence type="ECO:0000313" key="2">
    <source>
        <dbReference type="Proteomes" id="UP000663881"/>
    </source>
</evidence>
<dbReference type="SUPFAM" id="SSF46966">
    <property type="entry name" value="Spectrin repeat"/>
    <property type="match status" value="1"/>
</dbReference>
<sequence>KFKRLYEWLENFCNREMNYRIDGLTLEASLDILKNEMRNLISDKRRNVTDLIISSRVLQTYSTDQMRLQTIKQQTDQLEQLLNKTEEHIEKRIKKTETTLTMLHDFEQGLENLRTWMDTIETNLQKPFSLNIFNTNELYNYQ</sequence>
<protein>
    <submittedName>
        <fullName evidence="1">Uncharacterized protein</fullName>
    </submittedName>
</protein>
<reference evidence="1" key="1">
    <citation type="submission" date="2021-02" db="EMBL/GenBank/DDBJ databases">
        <authorList>
            <person name="Nowell W R."/>
        </authorList>
    </citation>
    <scope>NUCLEOTIDE SEQUENCE</scope>
</reference>
<accession>A0A820QY81</accession>
<evidence type="ECO:0000313" key="1">
    <source>
        <dbReference type="EMBL" id="CAF4431804.1"/>
    </source>
</evidence>
<gene>
    <name evidence="1" type="ORF">OKA104_LOCUS53121</name>
</gene>
<comment type="caution">
    <text evidence="1">The sequence shown here is derived from an EMBL/GenBank/DDBJ whole genome shotgun (WGS) entry which is preliminary data.</text>
</comment>